<dbReference type="AlphaFoldDB" id="A0A1G7MTK0"/>
<proteinExistence type="predicted"/>
<reference evidence="1 2" key="1">
    <citation type="submission" date="2016-10" db="EMBL/GenBank/DDBJ databases">
        <authorList>
            <person name="de Groot N.N."/>
        </authorList>
    </citation>
    <scope>NUCLEOTIDE SEQUENCE [LARGE SCALE GENOMIC DNA]</scope>
    <source>
        <strain evidence="1 2">DSM 27375</strain>
    </source>
</reference>
<name>A0A1G7MTK0_9RHOB</name>
<dbReference type="Proteomes" id="UP000182284">
    <property type="component" value="Unassembled WGS sequence"/>
</dbReference>
<organism evidence="1 2">
    <name type="scientific">Celeribacter baekdonensis</name>
    <dbReference type="NCBI Taxonomy" id="875171"/>
    <lineage>
        <taxon>Bacteria</taxon>
        <taxon>Pseudomonadati</taxon>
        <taxon>Pseudomonadota</taxon>
        <taxon>Alphaproteobacteria</taxon>
        <taxon>Rhodobacterales</taxon>
        <taxon>Roseobacteraceae</taxon>
        <taxon>Celeribacter</taxon>
    </lineage>
</organism>
<dbReference type="EMBL" id="FNBL01000006">
    <property type="protein sequence ID" value="SDF65062.1"/>
    <property type="molecule type" value="Genomic_DNA"/>
</dbReference>
<dbReference type="PANTHER" id="PTHR42110:SF1">
    <property type="entry name" value="L-ASPARAGINASE, PUTATIVE (AFU_ORTHOLOGUE AFUA_3G11890)-RELATED"/>
    <property type="match status" value="1"/>
</dbReference>
<evidence type="ECO:0000313" key="2">
    <source>
        <dbReference type="Proteomes" id="UP000182284"/>
    </source>
</evidence>
<dbReference type="InterPro" id="IPR010349">
    <property type="entry name" value="Asparaginase_II"/>
</dbReference>
<gene>
    <name evidence="1" type="ORF">SAMN04488117_10639</name>
</gene>
<evidence type="ECO:0000313" key="1">
    <source>
        <dbReference type="EMBL" id="SDF65062.1"/>
    </source>
</evidence>
<protein>
    <submittedName>
        <fullName evidence="1">Asparaginase</fullName>
    </submittedName>
</protein>
<sequence length="336" mass="35311">MDQKRPSAHPMVDVWRGPICESRHDGFAVICNAKGEVIEGWGDLDTVILPRSSVKMIQALPLVTSGAADAFGLSVEQLALSCASHQGAPIHTTRVLSWLNGLGLSQEDLICGPQRPWDTDTLHAQIKADESKCKVHNNCSGKHCGFLTLTQHLGAGPDYVDPSHPVQVAALEAFETVTGETSPGYGIDGCSAPNFATTVRGLGRAMGYFAGAREEGDTMERAAFRLAKAMRTHPDLVAGEGRACTELMRAAGGKVTIKTGAEGVFTAILPEQGLGIALKIADGATRASECAIAALLVKLGALDANDPMVKKHLNPDVPNFAGINTGEIKIAPGFPA</sequence>
<dbReference type="Pfam" id="PF06089">
    <property type="entry name" value="Asparaginase_II"/>
    <property type="match status" value="1"/>
</dbReference>
<dbReference type="RefSeq" id="WP_074645069.1">
    <property type="nucleotide sequence ID" value="NZ_FNBL01000006.1"/>
</dbReference>
<dbReference type="PANTHER" id="PTHR42110">
    <property type="entry name" value="L-ASPARAGINASE, PUTATIVE (AFU_ORTHOLOGUE AFUA_3G11890)-RELATED"/>
    <property type="match status" value="1"/>
</dbReference>
<dbReference type="OrthoDB" id="9780674at2"/>
<accession>A0A1G7MTK0</accession>